<evidence type="ECO:0000259" key="1">
    <source>
        <dbReference type="Pfam" id="PF13456"/>
    </source>
</evidence>
<dbReference type="Gene3D" id="3.30.420.10">
    <property type="entry name" value="Ribonuclease H-like superfamily/Ribonuclease H"/>
    <property type="match status" value="1"/>
</dbReference>
<reference evidence="3 4" key="1">
    <citation type="submission" date="2023-03" db="EMBL/GenBank/DDBJ databases">
        <title>WGS of Gossypium arboreum.</title>
        <authorList>
            <person name="Yu D."/>
        </authorList>
    </citation>
    <scope>NUCLEOTIDE SEQUENCE [LARGE SCALE GENOMIC DNA]</scope>
    <source>
        <tissue evidence="3">Leaf</tissue>
    </source>
</reference>
<protein>
    <submittedName>
        <fullName evidence="3">Uncharacterized protein</fullName>
    </submittedName>
</protein>
<dbReference type="Pfam" id="PF13456">
    <property type="entry name" value="RVT_3"/>
    <property type="match status" value="1"/>
</dbReference>
<dbReference type="SUPFAM" id="SSF53098">
    <property type="entry name" value="Ribonuclease H-like"/>
    <property type="match status" value="1"/>
</dbReference>
<comment type="caution">
    <text evidence="3">The sequence shown here is derived from an EMBL/GenBank/DDBJ whole genome shotgun (WGS) entry which is preliminary data.</text>
</comment>
<sequence length="871" mass="99429">MYNAITGFTDRLKTWNNCVYGHISQRKRLLMHKLSKVQHAVDFSGSNSLRRKEDTLKSEAVNFYQKLYGEDLGSVGNLPHSDFRGLNSKYVAFLGHNVSSEEIKVVFFNMAPFKAPGSDGFQAGFFQKQWDIIGEDICVWVKNVFDGGIIVPEFNNTLIVLIPKVQNPENFSQFRSISLCSVLYKLVTKIIANRYFRMVSQPRSLSQFHGSILAREWNPIRISRSGPSLSHLFFADDLVIFSRADVVHSDLLAKYLSNFCDISGHKVNARKTNVFFSAGVNISSRNEIKEILGFHEVNNLGHYLGVPLFPRRVTKSILDFLVEKVQNRLPSWDAKSLSFAGRVTLTQFVLMTIPSYFMQSSLVPKGVCDAIEGLGLGFRHLSDQNSAFMMKLGYNLISKTRTLWVQVLRGKYGMKNSMPDSIMMSSCSYMWRAIVRAWPLLRSFIIWSIGNGETVRCWEDCWVLDKGSLKNYVSGYGSFDPKTTVSEMVLPNGEWDLVLFRLWLPEVVVERIISIPPSMVQVGPDSFSWSRTTSGVFSVKSAYYVLNEDYWHPQETKWKRIWKIPRPHRVKHFLWLVLKQRLLTNSERVQKGIEQDASCQICGYSMKDASHILRYCSFVKEIWHQIIPTFQLRSFFSASMSDWLTSNLQLHSFNRQSDDSWPCLFGIILWRIWKNWNLTIFQGTGLNPKDIINASYSWAKHFLYSFNDGMNLQLQQLSVRQTPGKYVFLNTDGAIHSVSGLSAAGGMLSNSKGEWILGFTRFLGKCSVATAKLWGLLDGLLIAQKQGYNEVIIRSDNLENVILINESKADRSNNALIKWIQHILALEENWVLNYVPRKTNRVADALAKFSLSSGSSLRIFESPPSKIIDIL</sequence>
<dbReference type="Proteomes" id="UP001358586">
    <property type="component" value="Chromosome 12"/>
</dbReference>
<dbReference type="InterPro" id="IPR036397">
    <property type="entry name" value="RNaseH_sf"/>
</dbReference>
<feature type="domain" description="Reverse transcriptase zinc-binding" evidence="2">
    <location>
        <begin position="537"/>
        <end position="623"/>
    </location>
</feature>
<dbReference type="InterPro" id="IPR026960">
    <property type="entry name" value="RVT-Znf"/>
</dbReference>
<dbReference type="EMBL" id="JARKNE010000012">
    <property type="protein sequence ID" value="KAK5775092.1"/>
    <property type="molecule type" value="Genomic_DNA"/>
</dbReference>
<keyword evidence="4" id="KW-1185">Reference proteome</keyword>
<evidence type="ECO:0000313" key="4">
    <source>
        <dbReference type="Proteomes" id="UP001358586"/>
    </source>
</evidence>
<evidence type="ECO:0000313" key="3">
    <source>
        <dbReference type="EMBL" id="KAK5775092.1"/>
    </source>
</evidence>
<dbReference type="PANTHER" id="PTHR33116">
    <property type="entry name" value="REVERSE TRANSCRIPTASE ZINC-BINDING DOMAIN-CONTAINING PROTEIN-RELATED-RELATED"/>
    <property type="match status" value="1"/>
</dbReference>
<dbReference type="Pfam" id="PF13966">
    <property type="entry name" value="zf-RVT"/>
    <property type="match status" value="1"/>
</dbReference>
<dbReference type="CDD" id="cd06222">
    <property type="entry name" value="RNase_H_like"/>
    <property type="match status" value="1"/>
</dbReference>
<dbReference type="PANTHER" id="PTHR33116:SF86">
    <property type="entry name" value="REVERSE TRANSCRIPTASE DOMAIN-CONTAINING PROTEIN"/>
    <property type="match status" value="1"/>
</dbReference>
<accession>A0ABR0MM73</accession>
<dbReference type="InterPro" id="IPR044730">
    <property type="entry name" value="RNase_H-like_dom_plant"/>
</dbReference>
<dbReference type="InterPro" id="IPR012337">
    <property type="entry name" value="RNaseH-like_sf"/>
</dbReference>
<name>A0ABR0MM73_GOSAR</name>
<feature type="domain" description="RNase H type-1" evidence="1">
    <location>
        <begin position="730"/>
        <end position="849"/>
    </location>
</feature>
<proteinExistence type="predicted"/>
<dbReference type="InterPro" id="IPR002156">
    <property type="entry name" value="RNaseH_domain"/>
</dbReference>
<organism evidence="3 4">
    <name type="scientific">Gossypium arboreum</name>
    <name type="common">Tree cotton</name>
    <name type="synonym">Gossypium nanking</name>
    <dbReference type="NCBI Taxonomy" id="29729"/>
    <lineage>
        <taxon>Eukaryota</taxon>
        <taxon>Viridiplantae</taxon>
        <taxon>Streptophyta</taxon>
        <taxon>Embryophyta</taxon>
        <taxon>Tracheophyta</taxon>
        <taxon>Spermatophyta</taxon>
        <taxon>Magnoliopsida</taxon>
        <taxon>eudicotyledons</taxon>
        <taxon>Gunneridae</taxon>
        <taxon>Pentapetalae</taxon>
        <taxon>rosids</taxon>
        <taxon>malvids</taxon>
        <taxon>Malvales</taxon>
        <taxon>Malvaceae</taxon>
        <taxon>Malvoideae</taxon>
        <taxon>Gossypium</taxon>
    </lineage>
</organism>
<evidence type="ECO:0000259" key="2">
    <source>
        <dbReference type="Pfam" id="PF13966"/>
    </source>
</evidence>
<gene>
    <name evidence="3" type="ORF">PVK06_042959</name>
</gene>